<dbReference type="AlphaFoldDB" id="A0A177TS48"/>
<dbReference type="FunFam" id="3.40.50.300:FF:000338">
    <property type="entry name" value="GPN-loop GTPase 2"/>
    <property type="match status" value="1"/>
</dbReference>
<comment type="function">
    <text evidence="5">Small GTPase required for proper localization of RNA polymerase II and III (RNAPII and RNAPIII). May act at an RNAP assembly step prior to nuclear import.</text>
</comment>
<evidence type="ECO:0000256" key="4">
    <source>
        <dbReference type="ARBA" id="ARBA00023134"/>
    </source>
</evidence>
<feature type="compositionally biased region" description="Polar residues" evidence="6">
    <location>
        <begin position="386"/>
        <end position="399"/>
    </location>
</feature>
<proteinExistence type="inferred from homology"/>
<dbReference type="Gene3D" id="3.40.50.300">
    <property type="entry name" value="P-loop containing nucleotide triphosphate hydrolases"/>
    <property type="match status" value="1"/>
</dbReference>
<keyword evidence="3 5" id="KW-0378">Hydrolase</keyword>
<keyword evidence="4 5" id="KW-0342">GTP-binding</keyword>
<evidence type="ECO:0000256" key="1">
    <source>
        <dbReference type="ARBA" id="ARBA00005290"/>
    </source>
</evidence>
<dbReference type="PANTHER" id="PTHR21231">
    <property type="entry name" value="XPA-BINDING PROTEIN 1-RELATED"/>
    <property type="match status" value="1"/>
</dbReference>
<dbReference type="InterPro" id="IPR027417">
    <property type="entry name" value="P-loop_NTPase"/>
</dbReference>
<dbReference type="PANTHER" id="PTHR21231:SF3">
    <property type="entry name" value="GPN-LOOP GTPASE 2"/>
    <property type="match status" value="1"/>
</dbReference>
<comment type="subunit">
    <text evidence="5">Binds to RNA polymerase II (RNAPII).</text>
</comment>
<dbReference type="GO" id="GO:0005525">
    <property type="term" value="F:GTP binding"/>
    <property type="evidence" value="ECO:0007669"/>
    <property type="project" value="UniProtKB-KW"/>
</dbReference>
<dbReference type="CDD" id="cd17871">
    <property type="entry name" value="GPN2"/>
    <property type="match status" value="1"/>
</dbReference>
<evidence type="ECO:0000313" key="7">
    <source>
        <dbReference type="EMBL" id="KAE8260448.1"/>
    </source>
</evidence>
<evidence type="ECO:0000256" key="3">
    <source>
        <dbReference type="ARBA" id="ARBA00022801"/>
    </source>
</evidence>
<dbReference type="EMBL" id="LWDF02000010">
    <property type="protein sequence ID" value="KAE8260448.1"/>
    <property type="molecule type" value="Genomic_DNA"/>
</dbReference>
<keyword evidence="8" id="KW-1185">Reference proteome</keyword>
<accession>A0A177TS48</accession>
<dbReference type="InterPro" id="IPR004130">
    <property type="entry name" value="Gpn"/>
</dbReference>
<protein>
    <recommendedName>
        <fullName evidence="5">GPN-loop GTPase 2</fullName>
    </recommendedName>
</protein>
<evidence type="ECO:0000313" key="8">
    <source>
        <dbReference type="Proteomes" id="UP000077521"/>
    </source>
</evidence>
<dbReference type="GO" id="GO:0003924">
    <property type="term" value="F:GTPase activity"/>
    <property type="evidence" value="ECO:0007669"/>
    <property type="project" value="TreeGrafter"/>
</dbReference>
<gene>
    <name evidence="7" type="ORF">A4X13_0g329</name>
</gene>
<comment type="caution">
    <text evidence="7">The sequence shown here is derived from an EMBL/GenBank/DDBJ whole genome shotgun (WGS) entry which is preliminary data.</text>
</comment>
<evidence type="ECO:0000256" key="2">
    <source>
        <dbReference type="ARBA" id="ARBA00022741"/>
    </source>
</evidence>
<dbReference type="Proteomes" id="UP000077521">
    <property type="component" value="Unassembled WGS sequence"/>
</dbReference>
<evidence type="ECO:0000256" key="6">
    <source>
        <dbReference type="SAM" id="MobiDB-lite"/>
    </source>
</evidence>
<organism evidence="7 8">
    <name type="scientific">Tilletia indica</name>
    <dbReference type="NCBI Taxonomy" id="43049"/>
    <lineage>
        <taxon>Eukaryota</taxon>
        <taxon>Fungi</taxon>
        <taxon>Dikarya</taxon>
        <taxon>Basidiomycota</taxon>
        <taxon>Ustilaginomycotina</taxon>
        <taxon>Exobasidiomycetes</taxon>
        <taxon>Tilletiales</taxon>
        <taxon>Tilletiaceae</taxon>
        <taxon>Tilletia</taxon>
    </lineage>
</organism>
<evidence type="ECO:0000256" key="5">
    <source>
        <dbReference type="RuleBase" id="RU365059"/>
    </source>
</evidence>
<reference evidence="7" key="1">
    <citation type="submission" date="2016-04" db="EMBL/GenBank/DDBJ databases">
        <authorList>
            <person name="Nguyen H.D."/>
            <person name="Samba Siva P."/>
            <person name="Cullis J."/>
            <person name="Levesque C.A."/>
            <person name="Hambleton S."/>
        </authorList>
    </citation>
    <scope>NUCLEOTIDE SEQUENCE</scope>
    <source>
        <strain evidence="7">DAOMC 236416</strain>
    </source>
</reference>
<keyword evidence="2 5" id="KW-0547">Nucleotide-binding</keyword>
<sequence>MPFGQVVIGSPGSGKTTYCYGLQQYLTALGRPVAIVNLDPANHTVPYEPAISLSELITVQDVMEELHLGPNGAMLYCLEYLEANLDWLERKLDELPGNKHDRYVVFDLPGQVELSTNHASLRHILDHLTHKLQWQLVAVHLVDASHITDASRYIALLLLSLRAMLTLELPHVNVLSKMDLLSQMSDQLAFNLDYYTEVQDLSYLLPFLSTSSGSSTSAYAKRFSKLNQRITELVEDFALVGFETLAVEDRDSMGRLIHLCDKATGYVYVQGAVGEAAKRMEDEGDGEGFLSVEEREAREKANRGGTAASAAALFTVADAGYTNAPGGKSTGGASSHAHDMHERYVDPTSARLWKDWETKQWEEEGKQVFERRIWEEASKVVKAQKQGDQQGTGAEASSS</sequence>
<dbReference type="SUPFAM" id="SSF52540">
    <property type="entry name" value="P-loop containing nucleoside triphosphate hydrolases"/>
    <property type="match status" value="1"/>
</dbReference>
<dbReference type="Pfam" id="PF03029">
    <property type="entry name" value="ATP_bind_1"/>
    <property type="match status" value="1"/>
</dbReference>
<dbReference type="GO" id="GO:0005737">
    <property type="term" value="C:cytoplasm"/>
    <property type="evidence" value="ECO:0007669"/>
    <property type="project" value="TreeGrafter"/>
</dbReference>
<feature type="region of interest" description="Disordered" evidence="6">
    <location>
        <begin position="380"/>
        <end position="399"/>
    </location>
</feature>
<name>A0A177TS48_9BASI</name>
<comment type="similarity">
    <text evidence="1 5">Belongs to the GPN-loop GTPase family.</text>
</comment>
<reference evidence="7" key="2">
    <citation type="journal article" date="2019" name="IMA Fungus">
        <title>Genome sequencing and comparison of five Tilletia species to identify candidate genes for the detection of regulated species infecting wheat.</title>
        <authorList>
            <person name="Nguyen H.D.T."/>
            <person name="Sultana T."/>
            <person name="Kesanakurti P."/>
            <person name="Hambleton S."/>
        </authorList>
    </citation>
    <scope>NUCLEOTIDE SEQUENCE</scope>
    <source>
        <strain evidence="7">DAOMC 236416</strain>
    </source>
</reference>
<dbReference type="InterPro" id="IPR030231">
    <property type="entry name" value="Gpn2"/>
</dbReference>